<dbReference type="AlphaFoldDB" id="A0A8H7AST4"/>
<organism evidence="1 2">
    <name type="scientific">Endocarpon pusillum</name>
    <dbReference type="NCBI Taxonomy" id="364733"/>
    <lineage>
        <taxon>Eukaryota</taxon>
        <taxon>Fungi</taxon>
        <taxon>Dikarya</taxon>
        <taxon>Ascomycota</taxon>
        <taxon>Pezizomycotina</taxon>
        <taxon>Eurotiomycetes</taxon>
        <taxon>Chaetothyriomycetidae</taxon>
        <taxon>Verrucariales</taxon>
        <taxon>Verrucariaceae</taxon>
        <taxon>Endocarpon</taxon>
    </lineage>
</organism>
<comment type="caution">
    <text evidence="1">The sequence shown here is derived from an EMBL/GenBank/DDBJ whole genome shotgun (WGS) entry which is preliminary data.</text>
</comment>
<dbReference type="Proteomes" id="UP000606974">
    <property type="component" value="Unassembled WGS sequence"/>
</dbReference>
<proteinExistence type="predicted"/>
<accession>A0A8H7AST4</accession>
<evidence type="ECO:0000313" key="1">
    <source>
        <dbReference type="EMBL" id="KAF7512899.1"/>
    </source>
</evidence>
<sequence>MISSTLEELWVSSSASLRKIHDAKYDGERYRRSTRSGERKWAGQATVVEAEVTKDKSHQTQHREWTAKSQDRRLPRLWLFFRPILCAKSIKRWIQIDTVVMMHGLRLDRTSSTKSLWDTKHNTRLRMLDAINGLSIHSEILLEELRKTLEAEKEAKEEFYNKEFDKSGFTSFLQDEYANSNEDWESHPHWARVLFGITLVHTDFVLTSIPRPKYEISSNCTISWRLI</sequence>
<protein>
    <submittedName>
        <fullName evidence="1">Uncharacterized protein</fullName>
    </submittedName>
</protein>
<name>A0A8H7AST4_9EURO</name>
<reference evidence="1" key="1">
    <citation type="submission" date="2020-02" db="EMBL/GenBank/DDBJ databases">
        <authorList>
            <person name="Palmer J.M."/>
        </authorList>
    </citation>
    <scope>NUCLEOTIDE SEQUENCE</scope>
    <source>
        <strain evidence="1">EPUS1.4</strain>
        <tissue evidence="1">Thallus</tissue>
    </source>
</reference>
<keyword evidence="2" id="KW-1185">Reference proteome</keyword>
<dbReference type="EMBL" id="JAACFV010000009">
    <property type="protein sequence ID" value="KAF7512899.1"/>
    <property type="molecule type" value="Genomic_DNA"/>
</dbReference>
<gene>
    <name evidence="1" type="ORF">GJ744_012002</name>
</gene>
<evidence type="ECO:0000313" key="2">
    <source>
        <dbReference type="Proteomes" id="UP000606974"/>
    </source>
</evidence>